<gene>
    <name evidence="1" type="ORF">Lepto782_12870</name>
</gene>
<dbReference type="RefSeq" id="WP_000218148.1">
    <property type="nucleotide sequence ID" value="NZ_CP043884.1"/>
</dbReference>
<dbReference type="GeneID" id="61142032"/>
<sequence>MTVQTFQHIPDFKKVCSEAFRVLKPEGTFINYSLNKTPMNHIIYFLLGKKFHGEGKVEESFFLNRANIAQKEILVDFYGRKNVVESYSECFFHPDLRLTFSGRKNNFLGILDYYYSKIYGLNTLLARQKNFAAICR</sequence>
<name>A0A1X8WSN8_LEPIR</name>
<dbReference type="Proteomes" id="UP000663124">
    <property type="component" value="Chromosome 1"/>
</dbReference>
<dbReference type="SUPFAM" id="SSF53335">
    <property type="entry name" value="S-adenosyl-L-methionine-dependent methyltransferases"/>
    <property type="match status" value="2"/>
</dbReference>
<proteinExistence type="predicted"/>
<accession>A0A1X8WSN8</accession>
<dbReference type="AlphaFoldDB" id="A0A1X8WSN8"/>
<dbReference type="EMBL" id="CP043884">
    <property type="protein sequence ID" value="QOI43064.1"/>
    <property type="molecule type" value="Genomic_DNA"/>
</dbReference>
<keyword evidence="1" id="KW-0489">Methyltransferase</keyword>
<organism evidence="1 2">
    <name type="scientific">Leptospira interrogans serovar Canicola</name>
    <dbReference type="NCBI Taxonomy" id="211880"/>
    <lineage>
        <taxon>Bacteria</taxon>
        <taxon>Pseudomonadati</taxon>
        <taxon>Spirochaetota</taxon>
        <taxon>Spirochaetia</taxon>
        <taxon>Leptospirales</taxon>
        <taxon>Leptospiraceae</taxon>
        <taxon>Leptospira</taxon>
    </lineage>
</organism>
<evidence type="ECO:0000313" key="1">
    <source>
        <dbReference type="EMBL" id="QOI43064.1"/>
    </source>
</evidence>
<dbReference type="InterPro" id="IPR013216">
    <property type="entry name" value="Methyltransf_11"/>
</dbReference>
<evidence type="ECO:0000313" key="2">
    <source>
        <dbReference type="Proteomes" id="UP000663124"/>
    </source>
</evidence>
<keyword evidence="1" id="KW-0808">Transferase</keyword>
<dbReference type="InterPro" id="IPR029063">
    <property type="entry name" value="SAM-dependent_MTases_sf"/>
</dbReference>
<protein>
    <submittedName>
        <fullName evidence="1">Class I SAM-dependent methyltransferase</fullName>
    </submittedName>
</protein>
<dbReference type="GO" id="GO:0032259">
    <property type="term" value="P:methylation"/>
    <property type="evidence" value="ECO:0007669"/>
    <property type="project" value="UniProtKB-KW"/>
</dbReference>
<reference evidence="1" key="1">
    <citation type="submission" date="2019-09" db="EMBL/GenBank/DDBJ databases">
        <title>Comparative Genomics of Leptospira interrogans Reveals Genome Plasticity - A Common Adaptive Strategy for Survival in Various Hosts.</title>
        <authorList>
            <person name="Ramli S.R."/>
            <person name="Bunk B."/>
            <person name="Goris M."/>
            <person name="Bhuju S."/>
            <person name="Jarek M."/>
            <person name="Sproer C."/>
            <person name="Mustakim S."/>
            <person name="Strommenger B."/>
            <person name="Pessler F."/>
        </authorList>
    </citation>
    <scope>NUCLEOTIDE SEQUENCE</scope>
    <source>
        <strain evidence="1">782</strain>
    </source>
</reference>
<dbReference type="Pfam" id="PF08241">
    <property type="entry name" value="Methyltransf_11"/>
    <property type="match status" value="1"/>
</dbReference>
<dbReference type="Gene3D" id="3.40.50.150">
    <property type="entry name" value="Vaccinia Virus protein VP39"/>
    <property type="match status" value="1"/>
</dbReference>
<dbReference type="GO" id="GO:0008757">
    <property type="term" value="F:S-adenosylmethionine-dependent methyltransferase activity"/>
    <property type="evidence" value="ECO:0007669"/>
    <property type="project" value="InterPro"/>
</dbReference>